<dbReference type="InterPro" id="IPR008042">
    <property type="entry name" value="Retrotrans_Pao"/>
</dbReference>
<dbReference type="CDD" id="cd01644">
    <property type="entry name" value="RT_pepA17"/>
    <property type="match status" value="1"/>
</dbReference>
<dbReference type="InterPro" id="IPR036397">
    <property type="entry name" value="RNaseH_sf"/>
</dbReference>
<dbReference type="SUPFAM" id="SSF53098">
    <property type="entry name" value="Ribonuclease H-like"/>
    <property type="match status" value="1"/>
</dbReference>
<dbReference type="PANTHER" id="PTHR47331:SF1">
    <property type="entry name" value="GAG-LIKE PROTEIN"/>
    <property type="match status" value="1"/>
</dbReference>
<dbReference type="InterPro" id="IPR012337">
    <property type="entry name" value="RNaseH-like_sf"/>
</dbReference>
<comment type="caution">
    <text evidence="3">The sequence shown here is derived from an EMBL/GenBank/DDBJ whole genome shotgun (WGS) entry which is preliminary data.</text>
</comment>
<evidence type="ECO:0000259" key="2">
    <source>
        <dbReference type="PROSITE" id="PS50994"/>
    </source>
</evidence>
<accession>A0AAN9TH01</accession>
<dbReference type="GO" id="GO:0071897">
    <property type="term" value="P:DNA biosynthetic process"/>
    <property type="evidence" value="ECO:0007669"/>
    <property type="project" value="UniProtKB-ARBA"/>
</dbReference>
<dbReference type="Pfam" id="PF03564">
    <property type="entry name" value="DUF1759"/>
    <property type="match status" value="1"/>
</dbReference>
<dbReference type="Proteomes" id="UP001367676">
    <property type="component" value="Unassembled WGS sequence"/>
</dbReference>
<dbReference type="Gene3D" id="3.30.70.270">
    <property type="match status" value="1"/>
</dbReference>
<dbReference type="EMBL" id="JBBCAQ010000022">
    <property type="protein sequence ID" value="KAK7591307.1"/>
    <property type="molecule type" value="Genomic_DNA"/>
</dbReference>
<gene>
    <name evidence="3" type="ORF">V9T40_002920</name>
</gene>
<dbReference type="InterPro" id="IPR040676">
    <property type="entry name" value="DUF5641"/>
</dbReference>
<dbReference type="InterPro" id="IPR001584">
    <property type="entry name" value="Integrase_cat-core"/>
</dbReference>
<feature type="compositionally biased region" description="Basic and acidic residues" evidence="1">
    <location>
        <begin position="433"/>
        <end position="447"/>
    </location>
</feature>
<dbReference type="Pfam" id="PF05380">
    <property type="entry name" value="Peptidase_A17"/>
    <property type="match status" value="1"/>
</dbReference>
<feature type="domain" description="Integrase catalytic" evidence="2">
    <location>
        <begin position="1241"/>
        <end position="1438"/>
    </location>
</feature>
<sequence length="1556" mass="179647">MNSESGTDQPTDNFENYHQLAGTSESSSTMTHPTEEILQTINNLHSHLKVLFAEAEMSADFMQEAVQANNASAVQLEVADLTRTEAEYFNTYKKVICACDQAKKSTDELVAWRKGFLSLVKRAKLEAAKVQSHQETTQSIEPLTKRLKFTKIDFEIFDGKKEEWMSFKKLFTTYIHESLELSLLEKHQFLRSKIKGEPATLVDSLPIDGTCYQKAWDILLQHYDDPLKKISRHLDAMFQVQPAKGKQLRTLITHFRAQFAALSITFEENKEIDILSQFTIHLFLNKADKGTRLDWEREVEKRQKFATFDEFIQFMEGRCNAYERASGTNEQKGQVMLMKTVSNAAPVKCFYCNETTHRTHQCPKFLNMTVYERNQTIRKRRLCPKCFRGRCDRSCRFKCNKCQGHHNTLLHYERITKPAEEKGEKTSTVPKTVSKEETSTTDTKHSSDNFNKIMERMWFLDEPSSQTLSLEEQKCEEHFLSTYQRDKEGVKFIVRLPFKIQFEQLGESKSQALKRFYAVERKLENNEKLKLDYHKGMVDYLDQKHMKLVPNDDGSKIKYYMPHRAVVRDDTTSTKTRIVFDASEPTTTGLSLNDCLMTGPVVQSDLFSILIRSRMYQYIFSADISQMYRQVNVHEEDTPLLKILWRFSVDEPIKTYELTTVPFGLASSPYLATRCLKILAEENPETFKDGKLALLQDCYVDNIFTGADSLEIAIQIKNEINTILDSGGFPLKKWCANNEGILTGIPLEDREKKFPCYFGDEHVIKTLGLIWFPIEDQFKVWVHLKNEAATTKREILSIVASIFDPFGILAPIIIKAKILMQSIWILKTDWDAMLPEDILRIWSNLSTNLFQLEHIAIPRHVKINSPEFIELHGFCDASEKAYGGAIYIRSVANGTVQCHLLCAKTRIAPIKKTTIARLELCGALTLVELLEAVRNSVKEKWKISLIRLWCDSQVTLCWINSHASRWQPFVANRVLKIQEKQGSAIWDYINTSDNPADFLSRGLNAEQLKKEKLWWHGPTFLTNNASPFSKNVIFEFSKIQPLEVRQARKMFVGSLSFKSSLFNLYSSYNKLIRITAFLQRFIWNLHWFGPYLNGPLEYFELKQALMTLIRLAQREHFSNEIRKLEKKENIDKNSRLISLSPFLDEHQIIRVGGRLQNSNLSFEQKYPIVLPNNHAFTKLLVKYEHERHFHSGQQSLRSILRRNFWILRQDTAIQHCIINCIKCIRVKAETTTQMMAALPKARVVPSKVFQNVGIDYAGPIKLLIRGGRGLRKIEKKAYLAVFVCFTTKAIHLELVSELTTEAFLAAFDRFVGRRGLPTDIWSDNGTNFVGASKKINELLEFFQYNNNHIMTSINQLGCSWHFIPPRSPSFGGLWEAGVKSVKSHLKRTIGDTLFTYEQYETLLIKIEACLNSRPLILESSDPNDVNALTPGHFLVGGPLTALPNTDITNIPINRLKYWELVTKKSQEFWKRWKNEYLNKLQQRNKWRLEKREIKIGDIVLVKEDNSPPLHWPLAKIIELHPGTDKITRVVTVKTKTGVYKRPVSKLIYLPTSDDGN</sequence>
<dbReference type="Gene3D" id="3.30.420.10">
    <property type="entry name" value="Ribonuclease H-like superfamily/Ribonuclease H"/>
    <property type="match status" value="1"/>
</dbReference>
<feature type="region of interest" description="Disordered" evidence="1">
    <location>
        <begin position="419"/>
        <end position="447"/>
    </location>
</feature>
<dbReference type="GO" id="GO:0003676">
    <property type="term" value="F:nucleic acid binding"/>
    <property type="evidence" value="ECO:0007669"/>
    <property type="project" value="InterPro"/>
</dbReference>
<dbReference type="InterPro" id="IPR043128">
    <property type="entry name" value="Rev_trsase/Diguanyl_cyclase"/>
</dbReference>
<organism evidence="3 4">
    <name type="scientific">Parthenolecanium corni</name>
    <dbReference type="NCBI Taxonomy" id="536013"/>
    <lineage>
        <taxon>Eukaryota</taxon>
        <taxon>Metazoa</taxon>
        <taxon>Ecdysozoa</taxon>
        <taxon>Arthropoda</taxon>
        <taxon>Hexapoda</taxon>
        <taxon>Insecta</taxon>
        <taxon>Pterygota</taxon>
        <taxon>Neoptera</taxon>
        <taxon>Paraneoptera</taxon>
        <taxon>Hemiptera</taxon>
        <taxon>Sternorrhyncha</taxon>
        <taxon>Coccoidea</taxon>
        <taxon>Coccidae</taxon>
        <taxon>Parthenolecanium</taxon>
    </lineage>
</organism>
<dbReference type="SUPFAM" id="SSF56672">
    <property type="entry name" value="DNA/RNA polymerases"/>
    <property type="match status" value="1"/>
</dbReference>
<dbReference type="GO" id="GO:0042575">
    <property type="term" value="C:DNA polymerase complex"/>
    <property type="evidence" value="ECO:0007669"/>
    <property type="project" value="UniProtKB-ARBA"/>
</dbReference>
<dbReference type="InterPro" id="IPR043502">
    <property type="entry name" value="DNA/RNA_pol_sf"/>
</dbReference>
<name>A0AAN9TH01_9HEMI</name>
<dbReference type="InterPro" id="IPR005312">
    <property type="entry name" value="DUF1759"/>
</dbReference>
<dbReference type="Pfam" id="PF00078">
    <property type="entry name" value="RVT_1"/>
    <property type="match status" value="1"/>
</dbReference>
<evidence type="ECO:0000256" key="1">
    <source>
        <dbReference type="SAM" id="MobiDB-lite"/>
    </source>
</evidence>
<dbReference type="GO" id="GO:0015074">
    <property type="term" value="P:DNA integration"/>
    <property type="evidence" value="ECO:0007669"/>
    <property type="project" value="InterPro"/>
</dbReference>
<dbReference type="Gene3D" id="3.10.10.10">
    <property type="entry name" value="HIV Type 1 Reverse Transcriptase, subunit A, domain 1"/>
    <property type="match status" value="1"/>
</dbReference>
<keyword evidence="4" id="KW-1185">Reference proteome</keyword>
<dbReference type="Gene3D" id="1.10.340.70">
    <property type="match status" value="1"/>
</dbReference>
<dbReference type="Pfam" id="PF18701">
    <property type="entry name" value="DUF5641"/>
    <property type="match status" value="1"/>
</dbReference>
<protein>
    <recommendedName>
        <fullName evidence="2">Integrase catalytic domain-containing protein</fullName>
    </recommendedName>
</protein>
<evidence type="ECO:0000313" key="3">
    <source>
        <dbReference type="EMBL" id="KAK7591307.1"/>
    </source>
</evidence>
<proteinExistence type="predicted"/>
<reference evidence="3 4" key="1">
    <citation type="submission" date="2024-03" db="EMBL/GenBank/DDBJ databases">
        <title>Adaptation during the transition from Ophiocordyceps entomopathogen to insect associate is accompanied by gene loss and intensified selection.</title>
        <authorList>
            <person name="Ward C.M."/>
            <person name="Onetto C.A."/>
            <person name="Borneman A.R."/>
        </authorList>
    </citation>
    <scope>NUCLEOTIDE SEQUENCE [LARGE SCALE GENOMIC DNA]</scope>
    <source>
        <strain evidence="3">AWRI1</strain>
        <tissue evidence="3">Single Adult Female</tissue>
    </source>
</reference>
<dbReference type="PANTHER" id="PTHR47331">
    <property type="entry name" value="PHD-TYPE DOMAIN-CONTAINING PROTEIN"/>
    <property type="match status" value="1"/>
</dbReference>
<evidence type="ECO:0000313" key="4">
    <source>
        <dbReference type="Proteomes" id="UP001367676"/>
    </source>
</evidence>
<dbReference type="PROSITE" id="PS50994">
    <property type="entry name" value="INTEGRASE"/>
    <property type="match status" value="1"/>
</dbReference>
<dbReference type="InterPro" id="IPR000477">
    <property type="entry name" value="RT_dom"/>
</dbReference>